<evidence type="ECO:0000313" key="1">
    <source>
        <dbReference type="EMBL" id="MBX47724.1"/>
    </source>
</evidence>
<dbReference type="EMBL" id="GGEC01067240">
    <property type="protein sequence ID" value="MBX47724.1"/>
    <property type="molecule type" value="Transcribed_RNA"/>
</dbReference>
<reference evidence="1" key="1">
    <citation type="submission" date="2018-02" db="EMBL/GenBank/DDBJ databases">
        <title>Rhizophora mucronata_Transcriptome.</title>
        <authorList>
            <person name="Meera S.P."/>
            <person name="Sreeshan A."/>
            <person name="Augustine A."/>
        </authorList>
    </citation>
    <scope>NUCLEOTIDE SEQUENCE</scope>
    <source>
        <tissue evidence="1">Leaf</tissue>
    </source>
</reference>
<accession>A0A2P2NZ41</accession>
<organism evidence="1">
    <name type="scientific">Rhizophora mucronata</name>
    <name type="common">Asiatic mangrove</name>
    <dbReference type="NCBI Taxonomy" id="61149"/>
    <lineage>
        <taxon>Eukaryota</taxon>
        <taxon>Viridiplantae</taxon>
        <taxon>Streptophyta</taxon>
        <taxon>Embryophyta</taxon>
        <taxon>Tracheophyta</taxon>
        <taxon>Spermatophyta</taxon>
        <taxon>Magnoliopsida</taxon>
        <taxon>eudicotyledons</taxon>
        <taxon>Gunneridae</taxon>
        <taxon>Pentapetalae</taxon>
        <taxon>rosids</taxon>
        <taxon>fabids</taxon>
        <taxon>Malpighiales</taxon>
        <taxon>Rhizophoraceae</taxon>
        <taxon>Rhizophora</taxon>
    </lineage>
</organism>
<name>A0A2P2NZ41_RHIMU</name>
<proteinExistence type="predicted"/>
<dbReference type="AlphaFoldDB" id="A0A2P2NZ41"/>
<sequence>MHPTQYGLAIAKVNFDQAVSNTYSTALNTLNHYVHKLTAIWPTSCLHHNHKKAQLLIHDNQNPKV</sequence>
<protein>
    <submittedName>
        <fullName evidence="1">Uncharacterized protein</fullName>
    </submittedName>
</protein>